<dbReference type="EMBL" id="ML977310">
    <property type="protein sequence ID" value="KAF2123233.1"/>
    <property type="molecule type" value="Genomic_DNA"/>
</dbReference>
<feature type="transmembrane region" description="Helical" evidence="1">
    <location>
        <begin position="90"/>
        <end position="110"/>
    </location>
</feature>
<dbReference type="AlphaFoldDB" id="A0A6A5ZWG3"/>
<feature type="transmembrane region" description="Helical" evidence="1">
    <location>
        <begin position="12"/>
        <end position="31"/>
    </location>
</feature>
<protein>
    <submittedName>
        <fullName evidence="2">Uncharacterized protein</fullName>
    </submittedName>
</protein>
<proteinExistence type="predicted"/>
<feature type="transmembrane region" description="Helical" evidence="1">
    <location>
        <begin position="156"/>
        <end position="179"/>
    </location>
</feature>
<keyword evidence="1" id="KW-0812">Transmembrane</keyword>
<reference evidence="2" key="1">
    <citation type="journal article" date="2020" name="Stud. Mycol.">
        <title>101 Dothideomycetes genomes: a test case for predicting lifestyles and emergence of pathogens.</title>
        <authorList>
            <person name="Haridas S."/>
            <person name="Albert R."/>
            <person name="Binder M."/>
            <person name="Bloem J."/>
            <person name="Labutti K."/>
            <person name="Salamov A."/>
            <person name="Andreopoulos B."/>
            <person name="Baker S."/>
            <person name="Barry K."/>
            <person name="Bills G."/>
            <person name="Bluhm B."/>
            <person name="Cannon C."/>
            <person name="Castanera R."/>
            <person name="Culley D."/>
            <person name="Daum C."/>
            <person name="Ezra D."/>
            <person name="Gonzalez J."/>
            <person name="Henrissat B."/>
            <person name="Kuo A."/>
            <person name="Liang C."/>
            <person name="Lipzen A."/>
            <person name="Lutzoni F."/>
            <person name="Magnuson J."/>
            <person name="Mondo S."/>
            <person name="Nolan M."/>
            <person name="Ohm R."/>
            <person name="Pangilinan J."/>
            <person name="Park H.-J."/>
            <person name="Ramirez L."/>
            <person name="Alfaro M."/>
            <person name="Sun H."/>
            <person name="Tritt A."/>
            <person name="Yoshinaga Y."/>
            <person name="Zwiers L.-H."/>
            <person name="Turgeon B."/>
            <person name="Goodwin S."/>
            <person name="Spatafora J."/>
            <person name="Crous P."/>
            <person name="Grigoriev I."/>
        </authorList>
    </citation>
    <scope>NUCLEOTIDE SEQUENCE</scope>
    <source>
        <strain evidence="2">CBS 627.86</strain>
    </source>
</reference>
<name>A0A6A5ZWG3_9PLEO</name>
<sequence length="191" mass="21485">MASTRTHTLLEAIIFILATIELGLIITYIVLQYRAGAAALLGKPGYEPDLKHYHEIKGAIIAFYALPPVATMLLAATGMILPRFKSLPRLYAIITTPILAACWATVTILWGDCHGQRLVLNQAWDVGEFCFLNYLDVDGDRNREEYGSVRGVPTGLFGVIIAVACLLFFAYIYYIWVAVRDYRRDRIARRK</sequence>
<keyword evidence="1" id="KW-0472">Membrane</keyword>
<evidence type="ECO:0000256" key="1">
    <source>
        <dbReference type="SAM" id="Phobius"/>
    </source>
</evidence>
<feature type="transmembrane region" description="Helical" evidence="1">
    <location>
        <begin position="59"/>
        <end position="81"/>
    </location>
</feature>
<dbReference type="Proteomes" id="UP000799770">
    <property type="component" value="Unassembled WGS sequence"/>
</dbReference>
<accession>A0A6A5ZWG3</accession>
<keyword evidence="1" id="KW-1133">Transmembrane helix</keyword>
<keyword evidence="3" id="KW-1185">Reference proteome</keyword>
<evidence type="ECO:0000313" key="3">
    <source>
        <dbReference type="Proteomes" id="UP000799770"/>
    </source>
</evidence>
<organism evidence="2 3">
    <name type="scientific">Lophiotrema nucula</name>
    <dbReference type="NCBI Taxonomy" id="690887"/>
    <lineage>
        <taxon>Eukaryota</taxon>
        <taxon>Fungi</taxon>
        <taxon>Dikarya</taxon>
        <taxon>Ascomycota</taxon>
        <taxon>Pezizomycotina</taxon>
        <taxon>Dothideomycetes</taxon>
        <taxon>Pleosporomycetidae</taxon>
        <taxon>Pleosporales</taxon>
        <taxon>Lophiotremataceae</taxon>
        <taxon>Lophiotrema</taxon>
    </lineage>
</organism>
<gene>
    <name evidence="2" type="ORF">BDV96DRAFT_639772</name>
</gene>
<evidence type="ECO:0000313" key="2">
    <source>
        <dbReference type="EMBL" id="KAF2123233.1"/>
    </source>
</evidence>